<evidence type="ECO:0000256" key="6">
    <source>
        <dbReference type="ARBA" id="ARBA00023136"/>
    </source>
</evidence>
<dbReference type="GO" id="GO:0016682">
    <property type="term" value="F:oxidoreductase activity, acting on diphenols and related substances as donors, oxygen as acceptor"/>
    <property type="evidence" value="ECO:0007669"/>
    <property type="project" value="TreeGrafter"/>
</dbReference>
<feature type="transmembrane region" description="Helical" evidence="7">
    <location>
        <begin position="239"/>
        <end position="259"/>
    </location>
</feature>
<dbReference type="GO" id="GO:0009055">
    <property type="term" value="F:electron transfer activity"/>
    <property type="evidence" value="ECO:0007669"/>
    <property type="project" value="TreeGrafter"/>
</dbReference>
<dbReference type="PANTHER" id="PTHR43141:SF4">
    <property type="entry name" value="CYTOCHROME BD2 SUBUNIT II"/>
    <property type="match status" value="1"/>
</dbReference>
<feature type="transmembrane region" description="Helical" evidence="7">
    <location>
        <begin position="78"/>
        <end position="99"/>
    </location>
</feature>
<comment type="similarity">
    <text evidence="2">Belongs to the cytochrome ubiquinol oxidase subunit 2 family.</text>
</comment>
<dbReference type="AlphaFoldDB" id="A3ZTP2"/>
<feature type="transmembrane region" description="Helical" evidence="7">
    <location>
        <begin position="48"/>
        <end position="72"/>
    </location>
</feature>
<dbReference type="GO" id="GO:0005886">
    <property type="term" value="C:plasma membrane"/>
    <property type="evidence" value="ECO:0007669"/>
    <property type="project" value="UniProtKB-SubCell"/>
</dbReference>
<evidence type="ECO:0000256" key="5">
    <source>
        <dbReference type="ARBA" id="ARBA00022989"/>
    </source>
</evidence>
<dbReference type="PANTHER" id="PTHR43141">
    <property type="entry name" value="CYTOCHROME BD2 SUBUNIT II"/>
    <property type="match status" value="1"/>
</dbReference>
<evidence type="ECO:0000256" key="4">
    <source>
        <dbReference type="ARBA" id="ARBA00022692"/>
    </source>
</evidence>
<comment type="subcellular location">
    <subcellularLocation>
        <location evidence="1">Cell membrane</location>
        <topology evidence="1">Multi-pass membrane protein</topology>
    </subcellularLocation>
</comment>
<sequence>MPMSPELIVGIVLGAATTLYLLFGGADFGAGIWEINTAFQSNEKERKLLYHAIGPVWEANHIWLIFVLVVLFAAFPLAFQALCSAFIIPAFLVLVGIVFRGAGYVFRAYSIDSGRQQQFWRTLFAGASAAAPFFLGAIAGTLASGDSKINAAGVYEGNYLTDWITPMALFTAFFTVGLCCYLAAVFLTREAEHSGEVELTLVWRQRALATGIWMGVLAAVGLVFVSLEAPELAHGFATRAWPLVALSAICGTGSLLLLLWRKYTPAAACTMLAAANIIWGWGIAQYPVIAPPFLTLADSKAPDSVLWAMIGAVAAGAVILGPSLALLFYLFKLTPSDSADY</sequence>
<keyword evidence="6 7" id="KW-0472">Membrane</keyword>
<dbReference type="eggNOG" id="COG1294">
    <property type="taxonomic scope" value="Bacteria"/>
</dbReference>
<reference evidence="8 9" key="1">
    <citation type="submission" date="2006-02" db="EMBL/GenBank/DDBJ databases">
        <authorList>
            <person name="Amann R."/>
            <person name="Ferriera S."/>
            <person name="Johnson J."/>
            <person name="Kravitz S."/>
            <person name="Halpern A."/>
            <person name="Remington K."/>
            <person name="Beeson K."/>
            <person name="Tran B."/>
            <person name="Rogers Y.-H."/>
            <person name="Friedman R."/>
            <person name="Venter J.C."/>
        </authorList>
    </citation>
    <scope>NUCLEOTIDE SEQUENCE [LARGE SCALE GENOMIC DNA]</scope>
    <source>
        <strain evidence="8 9">DSM 3645</strain>
    </source>
</reference>
<accession>A3ZTP2</accession>
<evidence type="ECO:0000256" key="3">
    <source>
        <dbReference type="ARBA" id="ARBA00022475"/>
    </source>
</evidence>
<dbReference type="OrthoDB" id="9776710at2"/>
<evidence type="ECO:0000256" key="2">
    <source>
        <dbReference type="ARBA" id="ARBA00007543"/>
    </source>
</evidence>
<feature type="transmembrane region" description="Helical" evidence="7">
    <location>
        <begin position="6"/>
        <end position="28"/>
    </location>
</feature>
<dbReference type="Pfam" id="PF02322">
    <property type="entry name" value="Cyt_bd_oxida_II"/>
    <property type="match status" value="1"/>
</dbReference>
<feature type="transmembrane region" description="Helical" evidence="7">
    <location>
        <begin position="266"/>
        <end position="284"/>
    </location>
</feature>
<dbReference type="GO" id="GO:0019646">
    <property type="term" value="P:aerobic electron transport chain"/>
    <property type="evidence" value="ECO:0007669"/>
    <property type="project" value="TreeGrafter"/>
</dbReference>
<name>A3ZTP2_9BACT</name>
<dbReference type="EMBL" id="AANZ01000011">
    <property type="protein sequence ID" value="EAQ80040.1"/>
    <property type="molecule type" value="Genomic_DNA"/>
</dbReference>
<protein>
    <submittedName>
        <fullName evidence="8">Putative cytochrome d ubiquinol oxidase subunit II</fullName>
    </submittedName>
</protein>
<evidence type="ECO:0000256" key="7">
    <source>
        <dbReference type="SAM" id="Phobius"/>
    </source>
</evidence>
<gene>
    <name evidence="8" type="ORF">DSM3645_05440</name>
</gene>
<comment type="caution">
    <text evidence="8">The sequence shown here is derived from an EMBL/GenBank/DDBJ whole genome shotgun (WGS) entry which is preliminary data.</text>
</comment>
<dbReference type="HOGENOM" id="CLU_049294_1_1_0"/>
<keyword evidence="4 7" id="KW-0812">Transmembrane</keyword>
<evidence type="ECO:0000256" key="1">
    <source>
        <dbReference type="ARBA" id="ARBA00004651"/>
    </source>
</evidence>
<evidence type="ECO:0000313" key="9">
    <source>
        <dbReference type="Proteomes" id="UP000004358"/>
    </source>
</evidence>
<dbReference type="InterPro" id="IPR003317">
    <property type="entry name" value="Cyt-d_oxidase_su2"/>
</dbReference>
<dbReference type="GO" id="GO:0070069">
    <property type="term" value="C:cytochrome complex"/>
    <property type="evidence" value="ECO:0007669"/>
    <property type="project" value="TreeGrafter"/>
</dbReference>
<dbReference type="Proteomes" id="UP000004358">
    <property type="component" value="Unassembled WGS sequence"/>
</dbReference>
<feature type="transmembrane region" description="Helical" evidence="7">
    <location>
        <begin position="163"/>
        <end position="187"/>
    </location>
</feature>
<organism evidence="8 9">
    <name type="scientific">Blastopirellula marina DSM 3645</name>
    <dbReference type="NCBI Taxonomy" id="314230"/>
    <lineage>
        <taxon>Bacteria</taxon>
        <taxon>Pseudomonadati</taxon>
        <taxon>Planctomycetota</taxon>
        <taxon>Planctomycetia</taxon>
        <taxon>Pirellulales</taxon>
        <taxon>Pirellulaceae</taxon>
        <taxon>Blastopirellula</taxon>
    </lineage>
</organism>
<dbReference type="STRING" id="314230.DSM3645_05440"/>
<proteinExistence type="inferred from homology"/>
<keyword evidence="3" id="KW-1003">Cell membrane</keyword>
<feature type="transmembrane region" description="Helical" evidence="7">
    <location>
        <begin position="207"/>
        <end position="227"/>
    </location>
</feature>
<keyword evidence="5 7" id="KW-1133">Transmembrane helix</keyword>
<feature type="transmembrane region" description="Helical" evidence="7">
    <location>
        <begin position="304"/>
        <end position="331"/>
    </location>
</feature>
<feature type="transmembrane region" description="Helical" evidence="7">
    <location>
        <begin position="119"/>
        <end position="143"/>
    </location>
</feature>
<evidence type="ECO:0000313" key="8">
    <source>
        <dbReference type="EMBL" id="EAQ80040.1"/>
    </source>
</evidence>